<feature type="non-terminal residue" evidence="2">
    <location>
        <position position="338"/>
    </location>
</feature>
<accession>A0A392MTB6</accession>
<dbReference type="InterPro" id="IPR043502">
    <property type="entry name" value="DNA/RNA_pol_sf"/>
</dbReference>
<dbReference type="PANTHER" id="PTHR15503">
    <property type="entry name" value="LDOC1 RELATED"/>
    <property type="match status" value="1"/>
</dbReference>
<dbReference type="Gene3D" id="2.40.70.10">
    <property type="entry name" value="Acid Proteases"/>
    <property type="match status" value="1"/>
</dbReference>
<evidence type="ECO:0000313" key="3">
    <source>
        <dbReference type="Proteomes" id="UP000265520"/>
    </source>
</evidence>
<comment type="caution">
    <text evidence="2">The sequence shown here is derived from an EMBL/GenBank/DDBJ whole genome shotgun (WGS) entry which is preliminary data.</text>
</comment>
<evidence type="ECO:0000259" key="1">
    <source>
        <dbReference type="Pfam" id="PF00078"/>
    </source>
</evidence>
<evidence type="ECO:0000313" key="2">
    <source>
        <dbReference type="EMBL" id="MCH90563.1"/>
    </source>
</evidence>
<reference evidence="2 3" key="1">
    <citation type="journal article" date="2018" name="Front. Plant Sci.">
        <title>Red Clover (Trifolium pratense) and Zigzag Clover (T. medium) - A Picture of Genomic Similarities and Differences.</title>
        <authorList>
            <person name="Dluhosova J."/>
            <person name="Istvanek J."/>
            <person name="Nedelnik J."/>
            <person name="Repkova J."/>
        </authorList>
    </citation>
    <scope>NUCLEOTIDE SEQUENCE [LARGE SCALE GENOMIC DNA]</scope>
    <source>
        <strain evidence="3">cv. 10/8</strain>
        <tissue evidence="2">Leaf</tissue>
    </source>
</reference>
<dbReference type="SUPFAM" id="SSF50630">
    <property type="entry name" value="Acid proteases"/>
    <property type="match status" value="1"/>
</dbReference>
<name>A0A392MTB6_9FABA</name>
<dbReference type="Gene3D" id="3.30.70.270">
    <property type="match status" value="1"/>
</dbReference>
<dbReference type="EMBL" id="LXQA010018579">
    <property type="protein sequence ID" value="MCH90563.1"/>
    <property type="molecule type" value="Genomic_DNA"/>
</dbReference>
<dbReference type="CDD" id="cd00303">
    <property type="entry name" value="retropepsin_like"/>
    <property type="match status" value="1"/>
</dbReference>
<dbReference type="Pfam" id="PF00078">
    <property type="entry name" value="RVT_1"/>
    <property type="match status" value="1"/>
</dbReference>
<dbReference type="SUPFAM" id="SSF56672">
    <property type="entry name" value="DNA/RNA polymerases"/>
    <property type="match status" value="1"/>
</dbReference>
<dbReference type="InterPro" id="IPR032567">
    <property type="entry name" value="RTL1-rel"/>
</dbReference>
<dbReference type="Gene3D" id="3.10.10.10">
    <property type="entry name" value="HIV Type 1 Reverse Transcriptase, subunit A, domain 1"/>
    <property type="match status" value="1"/>
</dbReference>
<organism evidence="2 3">
    <name type="scientific">Trifolium medium</name>
    <dbReference type="NCBI Taxonomy" id="97028"/>
    <lineage>
        <taxon>Eukaryota</taxon>
        <taxon>Viridiplantae</taxon>
        <taxon>Streptophyta</taxon>
        <taxon>Embryophyta</taxon>
        <taxon>Tracheophyta</taxon>
        <taxon>Spermatophyta</taxon>
        <taxon>Magnoliopsida</taxon>
        <taxon>eudicotyledons</taxon>
        <taxon>Gunneridae</taxon>
        <taxon>Pentapetalae</taxon>
        <taxon>rosids</taxon>
        <taxon>fabids</taxon>
        <taxon>Fabales</taxon>
        <taxon>Fabaceae</taxon>
        <taxon>Papilionoideae</taxon>
        <taxon>50 kb inversion clade</taxon>
        <taxon>NPAAA clade</taxon>
        <taxon>Hologalegina</taxon>
        <taxon>IRL clade</taxon>
        <taxon>Trifolieae</taxon>
        <taxon>Trifolium</taxon>
    </lineage>
</organism>
<dbReference type="Proteomes" id="UP000265520">
    <property type="component" value="Unassembled WGS sequence"/>
</dbReference>
<dbReference type="Pfam" id="PF08284">
    <property type="entry name" value="RVP_2"/>
    <property type="match status" value="1"/>
</dbReference>
<feature type="domain" description="Reverse transcriptase" evidence="1">
    <location>
        <begin position="282"/>
        <end position="338"/>
    </location>
</feature>
<sequence length="338" mass="38035">MTEEGEIVNLEEVGVESDEEEEVECKLMGVLGSLGEPHTMKVEGRIQNVELLVLIDSGASHNFISPKITTALGLAITPTAAKNIKLGDGHKVLTSGICKGITMTLGEIEVVIDALVLELGGMDMVLGVSWLSTLGKVIMDWKAMTMQFSYDDRVVKLQGQGKHFVRQCFLNSYLEENQGLTQIGWYGSYLQSMEPTKAEIHKDFNPILEEFQEVFKDQIQLPPERSQVHQIKLFPDHGSINVRPYKYPHHQKAEIERQVNELLEAGVIRPSMSAYSSPVILVKKKDKSWRMCVDYRALNKATIPDKYPIPIVDELLDELYGATMFSKIDLKSGYHQIR</sequence>
<dbReference type="AlphaFoldDB" id="A0A392MTB6"/>
<keyword evidence="3" id="KW-1185">Reference proteome</keyword>
<dbReference type="PANTHER" id="PTHR15503:SF22">
    <property type="entry name" value="TRANSPOSON TY3-I GAG POLYPROTEIN"/>
    <property type="match status" value="1"/>
</dbReference>
<protein>
    <submittedName>
        <fullName evidence="2">Peptidase aspartic active site</fullName>
    </submittedName>
</protein>
<dbReference type="InterPro" id="IPR043128">
    <property type="entry name" value="Rev_trsase/Diguanyl_cyclase"/>
</dbReference>
<gene>
    <name evidence="2" type="ORF">A2U01_0011479</name>
</gene>
<dbReference type="InterPro" id="IPR000477">
    <property type="entry name" value="RT_dom"/>
</dbReference>
<dbReference type="CDD" id="cd01647">
    <property type="entry name" value="RT_LTR"/>
    <property type="match status" value="1"/>
</dbReference>
<dbReference type="InterPro" id="IPR021109">
    <property type="entry name" value="Peptidase_aspartic_dom_sf"/>
</dbReference>
<proteinExistence type="predicted"/>